<comment type="caution">
    <text evidence="4">Lacks conserved residue(s) required for the propagation of feature annotation.</text>
</comment>
<dbReference type="InterPro" id="IPR036055">
    <property type="entry name" value="LDL_receptor-like_sf"/>
</dbReference>
<dbReference type="SUPFAM" id="SSF56436">
    <property type="entry name" value="C-type lectin-like"/>
    <property type="match status" value="1"/>
</dbReference>
<dbReference type="EMBL" id="JAWQEG010000891">
    <property type="protein sequence ID" value="KAK3884354.1"/>
    <property type="molecule type" value="Genomic_DNA"/>
</dbReference>
<organism evidence="6 7">
    <name type="scientific">Petrolisthes cinctipes</name>
    <name type="common">Flat porcelain crab</name>
    <dbReference type="NCBI Taxonomy" id="88211"/>
    <lineage>
        <taxon>Eukaryota</taxon>
        <taxon>Metazoa</taxon>
        <taxon>Ecdysozoa</taxon>
        <taxon>Arthropoda</taxon>
        <taxon>Crustacea</taxon>
        <taxon>Multicrustacea</taxon>
        <taxon>Malacostraca</taxon>
        <taxon>Eumalacostraca</taxon>
        <taxon>Eucarida</taxon>
        <taxon>Decapoda</taxon>
        <taxon>Pleocyemata</taxon>
        <taxon>Anomura</taxon>
        <taxon>Galatheoidea</taxon>
        <taxon>Porcellanidae</taxon>
        <taxon>Petrolisthes</taxon>
    </lineage>
</organism>
<dbReference type="PROSITE" id="PS50041">
    <property type="entry name" value="C_TYPE_LECTIN_2"/>
    <property type="match status" value="1"/>
</dbReference>
<dbReference type="Pfam" id="PF00057">
    <property type="entry name" value="Ldl_recept_a"/>
    <property type="match status" value="1"/>
</dbReference>
<dbReference type="SUPFAM" id="SSF57424">
    <property type="entry name" value="LDL receptor-like module"/>
    <property type="match status" value="1"/>
</dbReference>
<dbReference type="Pfam" id="PF00685">
    <property type="entry name" value="Sulfotransfer_1"/>
    <property type="match status" value="1"/>
</dbReference>
<evidence type="ECO:0000313" key="7">
    <source>
        <dbReference type="Proteomes" id="UP001286313"/>
    </source>
</evidence>
<gene>
    <name evidence="6" type="ORF">Pcinc_011365</name>
</gene>
<keyword evidence="2" id="KW-0808">Transferase</keyword>
<proteinExistence type="inferred from homology"/>
<dbReference type="GO" id="GO:0008146">
    <property type="term" value="F:sulfotransferase activity"/>
    <property type="evidence" value="ECO:0007669"/>
    <property type="project" value="InterPro"/>
</dbReference>
<name>A0AAE1G137_PETCI</name>
<comment type="similarity">
    <text evidence="1">Belongs to the sulfotransferase 1 family.</text>
</comment>
<dbReference type="InterPro" id="IPR027417">
    <property type="entry name" value="P-loop_NTPase"/>
</dbReference>
<dbReference type="AlphaFoldDB" id="A0AAE1G137"/>
<dbReference type="Gene3D" id="3.10.100.10">
    <property type="entry name" value="Mannose-Binding Protein A, subunit A"/>
    <property type="match status" value="1"/>
</dbReference>
<feature type="domain" description="C-type lectin" evidence="5">
    <location>
        <begin position="537"/>
        <end position="629"/>
    </location>
</feature>
<dbReference type="Gene3D" id="3.40.50.300">
    <property type="entry name" value="P-loop containing nucleotide triphosphate hydrolases"/>
    <property type="match status" value="1"/>
</dbReference>
<dbReference type="Gene3D" id="4.10.400.10">
    <property type="entry name" value="Low-density Lipoprotein Receptor"/>
    <property type="match status" value="1"/>
</dbReference>
<accession>A0AAE1G137</accession>
<dbReference type="PROSITE" id="PS50068">
    <property type="entry name" value="LDLRA_2"/>
    <property type="match status" value="1"/>
</dbReference>
<sequence>MSTSSNSCSCCPSIKTLPSNDVQEIRAKFLTFTDGLVAVGDEGHLLPPQCSRFINKYHHFRFRDDDVLVMTFPRSGTTWTQELVWCMTHNMDLDTAASTPLPLRSPFIEFDALTHPGHGVEEILSQQFAERHPGQDPKQVGVFLDSAECAKSPRTLKTHLPFSLLPPCLLDTCKVVYVARNPRDTCVSYYYHQRLMKSAEYVGNFAEFVDLWCRNLVLQAPYWGHVSEAWERRDHPNFLWLYYEDMKENLPRELRRLDNFLGTGLTEDQLGQLTQHGSFSRMKNSTATNFSINPTMAKAMMTNDKSSFVRKGTTGDWVSHFTPELEAKFKVWETSGGEVAKQAAFSHSCSSLPSHHTRLLCITGLRISDVMVAHRCILLLVTILTFLRYSDATQCYSNEIECRDGLKCVSYTQVCTSSQNCYDGSDEDPEICKFWKYDDSSCGRNAGKFYRGFGECLTAKDACRRYPGSLDERICKIVASGKLVYNPQPEPTPEPTPEPKPAAGMNLSEEIMSNLSTAVNTTLRSDHHQCPMLYVPVGQMCIAFFSPAKVSWAEARQFCLSIYGDLISFTNTESYGMILNYMKEALLTSSYWLGGRYDMDTNSWAWVHDDSPMPLGSPYWTMKYSASCVPRSPPHTDPFSSPADPLPGAPCYHYLQAPSQRKLGWCSAMTYENFYYISDEECEAIHSPMCLLNHHD</sequence>
<evidence type="ECO:0000256" key="3">
    <source>
        <dbReference type="ARBA" id="ARBA00023157"/>
    </source>
</evidence>
<dbReference type="InterPro" id="IPR016187">
    <property type="entry name" value="CTDL_fold"/>
</dbReference>
<dbReference type="InterPro" id="IPR002172">
    <property type="entry name" value="LDrepeatLR_classA_rpt"/>
</dbReference>
<evidence type="ECO:0000256" key="2">
    <source>
        <dbReference type="ARBA" id="ARBA00022679"/>
    </source>
</evidence>
<reference evidence="6" key="1">
    <citation type="submission" date="2023-10" db="EMBL/GenBank/DDBJ databases">
        <title>Genome assemblies of two species of porcelain crab, Petrolisthes cinctipes and Petrolisthes manimaculis (Anomura: Porcellanidae).</title>
        <authorList>
            <person name="Angst P."/>
        </authorList>
    </citation>
    <scope>NUCLEOTIDE SEQUENCE</scope>
    <source>
        <strain evidence="6">PB745_01</strain>
        <tissue evidence="6">Gill</tissue>
    </source>
</reference>
<evidence type="ECO:0000256" key="1">
    <source>
        <dbReference type="ARBA" id="ARBA00005771"/>
    </source>
</evidence>
<dbReference type="SMART" id="SM00192">
    <property type="entry name" value="LDLa"/>
    <property type="match status" value="1"/>
</dbReference>
<dbReference type="PANTHER" id="PTHR11783">
    <property type="entry name" value="SULFOTRANSFERASE SULT"/>
    <property type="match status" value="1"/>
</dbReference>
<dbReference type="CDD" id="cd00037">
    <property type="entry name" value="CLECT"/>
    <property type="match status" value="1"/>
</dbReference>
<dbReference type="InterPro" id="IPR001304">
    <property type="entry name" value="C-type_lectin-like"/>
</dbReference>
<evidence type="ECO:0000313" key="6">
    <source>
        <dbReference type="EMBL" id="KAK3884354.1"/>
    </source>
</evidence>
<evidence type="ECO:0000259" key="5">
    <source>
        <dbReference type="PROSITE" id="PS50041"/>
    </source>
</evidence>
<keyword evidence="3" id="KW-1015">Disulfide bond</keyword>
<dbReference type="SUPFAM" id="SSF52540">
    <property type="entry name" value="P-loop containing nucleoside triphosphate hydrolases"/>
    <property type="match status" value="1"/>
</dbReference>
<dbReference type="Proteomes" id="UP001286313">
    <property type="component" value="Unassembled WGS sequence"/>
</dbReference>
<evidence type="ECO:0000256" key="4">
    <source>
        <dbReference type="PROSITE-ProRule" id="PRU00124"/>
    </source>
</evidence>
<protein>
    <recommendedName>
        <fullName evidence="5">C-type lectin domain-containing protein</fullName>
    </recommendedName>
</protein>
<keyword evidence="7" id="KW-1185">Reference proteome</keyword>
<dbReference type="InterPro" id="IPR000863">
    <property type="entry name" value="Sulfotransferase_dom"/>
</dbReference>
<comment type="caution">
    <text evidence="6">The sequence shown here is derived from an EMBL/GenBank/DDBJ whole genome shotgun (WGS) entry which is preliminary data.</text>
</comment>
<dbReference type="CDD" id="cd00112">
    <property type="entry name" value="LDLa"/>
    <property type="match status" value="1"/>
</dbReference>
<dbReference type="InterPro" id="IPR016186">
    <property type="entry name" value="C-type_lectin-like/link_sf"/>
</dbReference>